<comment type="caution">
    <text evidence="2">The sequence shown here is derived from an EMBL/GenBank/DDBJ whole genome shotgun (WGS) entry which is preliminary data.</text>
</comment>
<feature type="region of interest" description="Disordered" evidence="1">
    <location>
        <begin position="1"/>
        <end position="29"/>
    </location>
</feature>
<evidence type="ECO:0000313" key="2">
    <source>
        <dbReference type="EMBL" id="STP65281.1"/>
    </source>
</evidence>
<dbReference type="Proteomes" id="UP000254396">
    <property type="component" value="Unassembled WGS sequence"/>
</dbReference>
<name>A0AAX2KRD1_ENTFL</name>
<organism evidence="2 3">
    <name type="scientific">Enterococcus faecalis</name>
    <name type="common">Streptococcus faecalis</name>
    <dbReference type="NCBI Taxonomy" id="1351"/>
    <lineage>
        <taxon>Bacteria</taxon>
        <taxon>Bacillati</taxon>
        <taxon>Bacillota</taxon>
        <taxon>Bacilli</taxon>
        <taxon>Lactobacillales</taxon>
        <taxon>Enterococcaceae</taxon>
        <taxon>Enterococcus</taxon>
    </lineage>
</organism>
<dbReference type="EMBL" id="UGIX01000001">
    <property type="protein sequence ID" value="STP65281.1"/>
    <property type="molecule type" value="Genomic_DNA"/>
</dbReference>
<reference evidence="2 3" key="1">
    <citation type="submission" date="2018-06" db="EMBL/GenBank/DDBJ databases">
        <authorList>
            <consortium name="Pathogen Informatics"/>
            <person name="Doyle S."/>
        </authorList>
    </citation>
    <scope>NUCLEOTIDE SEQUENCE [LARGE SCALE GENOMIC DNA]</scope>
    <source>
        <strain evidence="2 3">NCTC13379</strain>
    </source>
</reference>
<gene>
    <name evidence="2" type="ORF">NCTC13379_01540</name>
</gene>
<protein>
    <submittedName>
        <fullName evidence="2">Uncharacterized protein</fullName>
    </submittedName>
</protein>
<evidence type="ECO:0000313" key="3">
    <source>
        <dbReference type="Proteomes" id="UP000254396"/>
    </source>
</evidence>
<sequence>MRFTDSPFERMMTQRPAPSRAAPASPVHPPGHPCHRCPYGLNAPCVGICYKNLKKEREKNAVSDRGKTVGRNGAV</sequence>
<proteinExistence type="predicted"/>
<dbReference type="AlphaFoldDB" id="A0AAX2KRD1"/>
<evidence type="ECO:0000256" key="1">
    <source>
        <dbReference type="SAM" id="MobiDB-lite"/>
    </source>
</evidence>
<accession>A0AAX2KRD1</accession>
<feature type="compositionally biased region" description="Low complexity" evidence="1">
    <location>
        <begin position="15"/>
        <end position="25"/>
    </location>
</feature>